<dbReference type="KEGG" id="dov:DSCO28_48350"/>
<protein>
    <recommendedName>
        <fullName evidence="4">Late embryogenesis abundant protein LEA-2 subgroup domain-containing protein</fullName>
    </recommendedName>
</protein>
<evidence type="ECO:0000313" key="3">
    <source>
        <dbReference type="Proteomes" id="UP000425960"/>
    </source>
</evidence>
<dbReference type="EMBL" id="AP021876">
    <property type="protein sequence ID" value="BBO84269.1"/>
    <property type="molecule type" value="Genomic_DNA"/>
</dbReference>
<keyword evidence="1" id="KW-0732">Signal</keyword>
<dbReference type="RefSeq" id="WP_155324250.1">
    <property type="nucleotide sequence ID" value="NZ_AP021876.1"/>
</dbReference>
<dbReference type="Gene3D" id="2.60.40.1820">
    <property type="match status" value="1"/>
</dbReference>
<proteinExistence type="predicted"/>
<evidence type="ECO:0000313" key="2">
    <source>
        <dbReference type="EMBL" id="BBO84269.1"/>
    </source>
</evidence>
<organism evidence="2 3">
    <name type="scientific">Desulfosarcina ovata subsp. sediminis</name>
    <dbReference type="NCBI Taxonomy" id="885957"/>
    <lineage>
        <taxon>Bacteria</taxon>
        <taxon>Pseudomonadati</taxon>
        <taxon>Thermodesulfobacteriota</taxon>
        <taxon>Desulfobacteria</taxon>
        <taxon>Desulfobacterales</taxon>
        <taxon>Desulfosarcinaceae</taxon>
        <taxon>Desulfosarcina</taxon>
    </lineage>
</organism>
<accession>A0A5K7ZVK6</accession>
<dbReference type="PROSITE" id="PS51257">
    <property type="entry name" value="PROKAR_LIPOPROTEIN"/>
    <property type="match status" value="1"/>
</dbReference>
<feature type="chain" id="PRO_5024312598" description="Late embryogenesis abundant protein LEA-2 subgroup domain-containing protein" evidence="1">
    <location>
        <begin position="27"/>
        <end position="198"/>
    </location>
</feature>
<feature type="signal peptide" evidence="1">
    <location>
        <begin position="1"/>
        <end position="26"/>
    </location>
</feature>
<evidence type="ECO:0008006" key="4">
    <source>
        <dbReference type="Google" id="ProtNLM"/>
    </source>
</evidence>
<name>A0A5K7ZVK6_9BACT</name>
<dbReference type="Proteomes" id="UP000425960">
    <property type="component" value="Chromosome"/>
</dbReference>
<dbReference type="SUPFAM" id="SSF117070">
    <property type="entry name" value="LEA14-like"/>
    <property type="match status" value="1"/>
</dbReference>
<sequence>MHKKSGLEILLSVLLVAALFSGCAGMAAKPTEQNFNAPVVTLDNMEVAHAFGYWYFSNKVAPTKGKPDNVGAPLDLAFTFNLENPNPFPVQLENLKFSVLFEDFELNTVSTNATQWIPPGATNQVLVHAHFDVRQSLLSLLVTGGFKLKEKGTNAWAALEKWWTGIPNYEIPVTVSSGAAVFKAGDMVKVATFEATFP</sequence>
<evidence type="ECO:0000256" key="1">
    <source>
        <dbReference type="SAM" id="SignalP"/>
    </source>
</evidence>
<gene>
    <name evidence="2" type="ORF">DSCO28_48350</name>
</gene>
<dbReference type="AlphaFoldDB" id="A0A5K7ZVK6"/>
<reference evidence="2 3" key="1">
    <citation type="submission" date="2019-11" db="EMBL/GenBank/DDBJ databases">
        <title>Comparative genomics of hydrocarbon-degrading Desulfosarcina strains.</title>
        <authorList>
            <person name="Watanabe M."/>
            <person name="Kojima H."/>
            <person name="Fukui M."/>
        </authorList>
    </citation>
    <scope>NUCLEOTIDE SEQUENCE [LARGE SCALE GENOMIC DNA]</scope>
    <source>
        <strain evidence="2 3">28bB2T</strain>
    </source>
</reference>